<dbReference type="EMBL" id="CAEZSR010000007">
    <property type="protein sequence ID" value="CAB4542123.1"/>
    <property type="molecule type" value="Genomic_DNA"/>
</dbReference>
<proteinExistence type="predicted"/>
<sequence length="144" mass="15862">MSTERFELPTWESLSLLRSRQVGRMCVVDHGFPVALPINYVVLAADDPCQVVVRTGPQTIVGRSEGPASLEVDHVDEVAREAWSVIVRGTLRHVTGAHGLPDPGPWLDGRHHWMVLTASAVSGRRFVGRPGTDVFSVEWQLKTS</sequence>
<name>A0A6J6BUZ6_9ZZZZ</name>
<gene>
    <name evidence="1" type="ORF">UFOPK1493_00383</name>
</gene>
<dbReference type="SUPFAM" id="SSF50475">
    <property type="entry name" value="FMN-binding split barrel"/>
    <property type="match status" value="1"/>
</dbReference>
<dbReference type="Gene3D" id="2.30.110.10">
    <property type="entry name" value="Electron Transport, Fmn-binding Protein, Chain A"/>
    <property type="match status" value="1"/>
</dbReference>
<protein>
    <submittedName>
        <fullName evidence="1">Unannotated protein</fullName>
    </submittedName>
</protein>
<dbReference type="Pfam" id="PF12900">
    <property type="entry name" value="Pyridox_ox_2"/>
    <property type="match status" value="1"/>
</dbReference>
<dbReference type="AlphaFoldDB" id="A0A6J6BUZ6"/>
<accession>A0A6J6BUZ6</accession>
<dbReference type="InterPro" id="IPR024747">
    <property type="entry name" value="Pyridox_Oxase-rel"/>
</dbReference>
<reference evidence="1" key="1">
    <citation type="submission" date="2020-05" db="EMBL/GenBank/DDBJ databases">
        <authorList>
            <person name="Chiriac C."/>
            <person name="Salcher M."/>
            <person name="Ghai R."/>
            <person name="Kavagutti S V."/>
        </authorList>
    </citation>
    <scope>NUCLEOTIDE SEQUENCE</scope>
</reference>
<evidence type="ECO:0000313" key="1">
    <source>
        <dbReference type="EMBL" id="CAB4542123.1"/>
    </source>
</evidence>
<dbReference type="InterPro" id="IPR012349">
    <property type="entry name" value="Split_barrel_FMN-bd"/>
</dbReference>
<organism evidence="1">
    <name type="scientific">freshwater metagenome</name>
    <dbReference type="NCBI Taxonomy" id="449393"/>
    <lineage>
        <taxon>unclassified sequences</taxon>
        <taxon>metagenomes</taxon>
        <taxon>ecological metagenomes</taxon>
    </lineage>
</organism>